<dbReference type="Proteomes" id="UP001201701">
    <property type="component" value="Unassembled WGS sequence"/>
</dbReference>
<keyword evidence="2" id="KW-1133">Transmembrane helix</keyword>
<evidence type="ECO:0008006" key="5">
    <source>
        <dbReference type="Google" id="ProtNLM"/>
    </source>
</evidence>
<dbReference type="RefSeq" id="WP_239362094.1">
    <property type="nucleotide sequence ID" value="NZ_JAKREW010000002.1"/>
</dbReference>
<proteinExistence type="predicted"/>
<keyword evidence="4" id="KW-1185">Reference proteome</keyword>
<evidence type="ECO:0000256" key="1">
    <source>
        <dbReference type="SAM" id="MobiDB-lite"/>
    </source>
</evidence>
<feature type="compositionally biased region" description="Pro residues" evidence="1">
    <location>
        <begin position="291"/>
        <end position="308"/>
    </location>
</feature>
<feature type="region of interest" description="Disordered" evidence="1">
    <location>
        <begin position="90"/>
        <end position="226"/>
    </location>
</feature>
<reference evidence="3 4" key="1">
    <citation type="submission" date="2022-02" db="EMBL/GenBank/DDBJ databases">
        <title>Draft genome sequence of Mezorhizobium retamae strain IRAMC:0171 isolated from Retama raetam nodules.</title>
        <authorList>
            <person name="Bengaied R."/>
            <person name="Sbissi I."/>
            <person name="Huber K."/>
            <person name="Ghodbane F."/>
            <person name="Nouioui I."/>
            <person name="Tarhouni M."/>
            <person name="Gtari M."/>
        </authorList>
    </citation>
    <scope>NUCLEOTIDE SEQUENCE [LARGE SCALE GENOMIC DNA]</scope>
    <source>
        <strain evidence="3 4">IRAMC:0171</strain>
    </source>
</reference>
<name>A0ABS9Q9J6_9HYPH</name>
<protein>
    <recommendedName>
        <fullName evidence="5">Transcriptional regulator</fullName>
    </recommendedName>
</protein>
<feature type="compositionally biased region" description="Pro residues" evidence="1">
    <location>
        <begin position="158"/>
        <end position="170"/>
    </location>
</feature>
<feature type="compositionally biased region" description="Pro residues" evidence="1">
    <location>
        <begin position="108"/>
        <end position="118"/>
    </location>
</feature>
<feature type="region of interest" description="Disordered" evidence="1">
    <location>
        <begin position="276"/>
        <end position="316"/>
    </location>
</feature>
<evidence type="ECO:0000313" key="3">
    <source>
        <dbReference type="EMBL" id="MCG7504077.1"/>
    </source>
</evidence>
<sequence length="585" mass="61928">MADFVAVLKKTLDGLGETTPDVRAKVYDKARATIEAKLAAINPPPPAAVADRQRKALEDAIVSVEKDYNKIAQPLDPLAELENIFSSIDRNRTQQTHVRPATKTEPAAPAPRPQPAVPPRVEERPVQPQPSWQRSKAETSQPDPRPQPATTAKSDPVPSAPKPPPAPVWPKPKSDTGPTFDLGEEKASPSERPLAQAFETDKRLPNVHDSLFSTQQPAEDDIADEHFDDIDEPEKKRSFGPIIVALLALAVLAGGGYGVWLNRDTFKDMLGLNQTQTADTTPKPAEQATPAPTPAQSPAETPPSPAPAPAAENGEQQKFTQRLMPDGKETDPGRAAGAAGVGEGTSIVALTTPPPATPPAQTQPADGQPAAPGAQTPNDPAAPGGATTPATPGASATQPAIPVGQKAIYYEERTSAAEGSAQPGNIVWTVVQESPGGDAPPEPAIRAEVTVPGKDVQLRMTIRRNADQTLPASHIIEMIFLTPQGFEGGGIDNVLRIAMKTSEQEAGSPLIGVPAKIADGYFLVALNDTKADQDANLTLLRNQQWIDIPVVYKSGRRALITMEKGLPGDKVFDEALKAWQGKTSG</sequence>
<feature type="compositionally biased region" description="Low complexity" evidence="1">
    <location>
        <begin position="280"/>
        <end position="290"/>
    </location>
</feature>
<comment type="caution">
    <text evidence="3">The sequence shown here is derived from an EMBL/GenBank/DDBJ whole genome shotgun (WGS) entry which is preliminary data.</text>
</comment>
<gene>
    <name evidence="3" type="ORF">L4923_03500</name>
</gene>
<feature type="region of interest" description="Disordered" evidence="1">
    <location>
        <begin position="346"/>
        <end position="399"/>
    </location>
</feature>
<feature type="compositionally biased region" description="Polar residues" evidence="1">
    <location>
        <begin position="131"/>
        <end position="142"/>
    </location>
</feature>
<evidence type="ECO:0000313" key="4">
    <source>
        <dbReference type="Proteomes" id="UP001201701"/>
    </source>
</evidence>
<accession>A0ABS9Q9J6</accession>
<organism evidence="3 4">
    <name type="scientific">Mesorhizobium retamae</name>
    <dbReference type="NCBI Taxonomy" id="2912854"/>
    <lineage>
        <taxon>Bacteria</taxon>
        <taxon>Pseudomonadati</taxon>
        <taxon>Pseudomonadota</taxon>
        <taxon>Alphaproteobacteria</taxon>
        <taxon>Hyphomicrobiales</taxon>
        <taxon>Phyllobacteriaceae</taxon>
        <taxon>Mesorhizobium</taxon>
    </lineage>
</organism>
<keyword evidence="2" id="KW-0472">Membrane</keyword>
<evidence type="ECO:0000256" key="2">
    <source>
        <dbReference type="SAM" id="Phobius"/>
    </source>
</evidence>
<keyword evidence="2" id="KW-0812">Transmembrane</keyword>
<feature type="compositionally biased region" description="Low complexity" evidence="1">
    <location>
        <begin position="359"/>
        <end position="399"/>
    </location>
</feature>
<feature type="transmembrane region" description="Helical" evidence="2">
    <location>
        <begin position="239"/>
        <end position="260"/>
    </location>
</feature>
<dbReference type="EMBL" id="JAKREW010000002">
    <property type="protein sequence ID" value="MCG7504077.1"/>
    <property type="molecule type" value="Genomic_DNA"/>
</dbReference>